<comment type="caution">
    <text evidence="3">The sequence shown here is derived from an EMBL/GenBank/DDBJ whole genome shotgun (WGS) entry which is preliminary data.</text>
</comment>
<dbReference type="EMBL" id="PGCJ01000097">
    <property type="protein sequence ID" value="PLW49210.1"/>
    <property type="molecule type" value="Genomic_DNA"/>
</dbReference>
<dbReference type="OrthoDB" id="2504536at2759"/>
<gene>
    <name evidence="3" type="ORF">PCANC_06880</name>
</gene>
<accession>A0A2N5VGU7</accession>
<evidence type="ECO:0000256" key="1">
    <source>
        <dbReference type="SAM" id="MobiDB-lite"/>
    </source>
</evidence>
<feature type="compositionally biased region" description="Basic and acidic residues" evidence="1">
    <location>
        <begin position="505"/>
        <end position="520"/>
    </location>
</feature>
<feature type="region of interest" description="Disordered" evidence="1">
    <location>
        <begin position="498"/>
        <end position="520"/>
    </location>
</feature>
<reference evidence="3 4" key="1">
    <citation type="submission" date="2017-11" db="EMBL/GenBank/DDBJ databases">
        <title>De novo assembly and phasing of dikaryotic genomes from two isolates of Puccinia coronata f. sp. avenae, the causal agent of oat crown rust.</title>
        <authorList>
            <person name="Miller M.E."/>
            <person name="Zhang Y."/>
            <person name="Omidvar V."/>
            <person name="Sperschneider J."/>
            <person name="Schwessinger B."/>
            <person name="Raley C."/>
            <person name="Palmer J.M."/>
            <person name="Garnica D."/>
            <person name="Upadhyaya N."/>
            <person name="Rathjen J."/>
            <person name="Taylor J.M."/>
            <person name="Park R.F."/>
            <person name="Dodds P.N."/>
            <person name="Hirsch C.D."/>
            <person name="Kianian S.F."/>
            <person name="Figueroa M."/>
        </authorList>
    </citation>
    <scope>NUCLEOTIDE SEQUENCE [LARGE SCALE GENOMIC DNA]</scope>
    <source>
        <strain evidence="3">12NC29</strain>
    </source>
</reference>
<feature type="signal peptide" evidence="2">
    <location>
        <begin position="1"/>
        <end position="28"/>
    </location>
</feature>
<keyword evidence="2" id="KW-0732">Signal</keyword>
<dbReference type="Proteomes" id="UP000235388">
    <property type="component" value="Unassembled WGS sequence"/>
</dbReference>
<feature type="chain" id="PRO_5014626525" evidence="2">
    <location>
        <begin position="29"/>
        <end position="520"/>
    </location>
</feature>
<organism evidence="3 4">
    <name type="scientific">Puccinia coronata f. sp. avenae</name>
    <dbReference type="NCBI Taxonomy" id="200324"/>
    <lineage>
        <taxon>Eukaryota</taxon>
        <taxon>Fungi</taxon>
        <taxon>Dikarya</taxon>
        <taxon>Basidiomycota</taxon>
        <taxon>Pucciniomycotina</taxon>
        <taxon>Pucciniomycetes</taxon>
        <taxon>Pucciniales</taxon>
        <taxon>Pucciniaceae</taxon>
        <taxon>Puccinia</taxon>
    </lineage>
</organism>
<dbReference type="AlphaFoldDB" id="A0A2N5VGU7"/>
<proteinExistence type="predicted"/>
<protein>
    <submittedName>
        <fullName evidence="3">Uncharacterized protein</fullName>
    </submittedName>
</protein>
<sequence>MRLGALKELASSAMLTMLMLKSFTSVAGIMTEDIKSEEAVTTGSLSPSARNIFEMNVNVDPEAHLKESRTRFDDLHKKIHKSVSEGHIVHVEDGEADDLWHDLLEIQQGLTPQLVLLSGGYYKLRAKCANDMWDYFARKFGIEKPKLATVYANTGDALQNFDHVEGTGLLSPQEIETLKEESSSLSNVEYRHAVEEAQHSLQKILEENDFTTIAVKTTPAEILDLLEAYKHKVAIIWTGPVDKMPNSDDWATKFNFVKAPKAGDRLLEIGVPIVAVSPSFGNARMHSIVDQKFMQQMVKYKREDKAFLPTDDSFPGFKNLASIAPDTQAKFSNYIISLADSLTKRMIADAAKKEAALNEKERALNQMKEKALINGKPDLVLQYEEEIKQIGYQRVLALALPNRWSKLARDNTDERKFREFCPVDQTLQLVTDPEMKESLKEVIEVEMKRPDTTDGSKRTIGVKPKPNSNIFLVTQVDTGRLEDKIQSIIDWMAQGEKPNPRLHTVKSEESVSHYNQDHSK</sequence>
<evidence type="ECO:0000313" key="4">
    <source>
        <dbReference type="Proteomes" id="UP000235388"/>
    </source>
</evidence>
<name>A0A2N5VGU7_9BASI</name>
<evidence type="ECO:0000256" key="2">
    <source>
        <dbReference type="SAM" id="SignalP"/>
    </source>
</evidence>
<keyword evidence="4" id="KW-1185">Reference proteome</keyword>
<evidence type="ECO:0000313" key="3">
    <source>
        <dbReference type="EMBL" id="PLW49210.1"/>
    </source>
</evidence>